<dbReference type="Pfam" id="PF17217">
    <property type="entry name" value="UPA"/>
    <property type="match status" value="1"/>
</dbReference>
<dbReference type="GO" id="GO:0005042">
    <property type="term" value="F:netrin receptor activity"/>
    <property type="evidence" value="ECO:0007669"/>
    <property type="project" value="UniProtKB-UniRule"/>
</dbReference>
<reference evidence="14 15" key="1">
    <citation type="journal article" date="2019" name="BMC Genomics">
        <title>New insights from Opisthorchis felineus genome: update on genomics of the epidemiologically important liver flukes.</title>
        <authorList>
            <person name="Ershov N.I."/>
            <person name="Mordvinov V.A."/>
            <person name="Prokhortchouk E.B."/>
            <person name="Pakharukova M.Y."/>
            <person name="Gunbin K.V."/>
            <person name="Ustyantsev K."/>
            <person name="Genaev M.A."/>
            <person name="Blinov A.G."/>
            <person name="Mazur A."/>
            <person name="Boulygina E."/>
            <person name="Tsygankova S."/>
            <person name="Khrameeva E."/>
            <person name="Chekanov N."/>
            <person name="Fan G."/>
            <person name="Xiao A."/>
            <person name="Zhang H."/>
            <person name="Xu X."/>
            <person name="Yang H."/>
            <person name="Solovyev V."/>
            <person name="Lee S.M."/>
            <person name="Liu X."/>
            <person name="Afonnikov D.A."/>
            <person name="Skryabin K.G."/>
        </authorList>
    </citation>
    <scope>NUCLEOTIDE SEQUENCE [LARGE SCALE GENOMIC DNA]</scope>
    <source>
        <strain evidence="14">AK-0245</strain>
        <tissue evidence="14">Whole organism</tissue>
    </source>
</reference>
<dbReference type="InterPro" id="IPR033772">
    <property type="entry name" value="UPA"/>
</dbReference>
<feature type="region of interest" description="Disordered" evidence="11">
    <location>
        <begin position="63"/>
        <end position="102"/>
    </location>
</feature>
<sequence length="1087" mass="121730">MRANSHIFLSFVLLMMRECMTVYGNIHLDAPHYEILSLADPVLDDLVHESTVSNFLIESTADEGQNSVHGPKHQALSEQRMNKKKSTFLGGTGSENQKSYSQEDWNDGRHALDVGWNSNPSASPARNHEDLVSPNETHLEGVPRFIHHPKPLYYTMKDHPATIECVAEPVSHAVIECAEQVIPYKGPEDSGRLKVVRLDSANHPNPHGMRWRLELQVRAKEVEEWFDSYVCQCEVWNSVPELQRPKKVISKKTIIVEAYLERKFRLEPVSTTLPAGERLDLTCLPPEGRPEPQVYWMKNGKRVNSLLFPHIQAYDKTKLTIANAKDTDSGNYTCVADLLGLEYRFANAFVKVLEPINDIKEEKGPSVPETFNGLHTRGFVVAAILLVVILLVIGISVTAISARRKYPKISFENWLFNPCCLPATHSFHKDQHGVNSHVPLFSEQYKQTWLLRNGSVRYTDGADYSTKAHTALKSPCVSPHVFKNHYTAPQKVQDSQQPCGIYETLEPRVDLCRPALVYSNTSHRFVSDTVTTPLPPPPLMLPPTPPNLMHENPCDLSNRGSLTESIPSTRYFFSGLQSHIPVKGTKNSTISIHPAEYSQVGPGHQGPDNELANDQLEAGSLLLQPFGVPGDLLNSTTIKPKASPEGPTSSGSNTNTTAISSCKEDEFNEILNTYSPSMKDRIKQGCTFYDVYSPNQRAFNESNFETGTPFSSSTVCQRIDNSGGTLRVPHCAVTLSLPPGSLEHHGGADVYLAVCHQDTEKPTLKDHQTLLSPVVQFGPGKLKLEAPAIITLPHCANMAQGNWRLRVLVSDLPEIHYNEPGERCLLASGCMMNADLVEPDYSSIHGTTLERKKWRDLLILENEHHYQERFQTAHRCRLDGSTFLLKTRTPLRYCIVGERVGCKTTMSLLKCDTLPQKTSNTGSWLDASSNHFCSTDEAEGLRNSPSKFLQIAAFSGPIKPTTMEYSARVYVLPDTEDAFHHVACLEHQSSGHLVDHVRQFPFVDNGTGLTFQITELNAGWRSRLQTEKQEIPFRHIWSGTQTSMLHCSFSLENTDPTESYVSWKIIFYQGTQKNERWCLRQLNAGPL</sequence>
<feature type="transmembrane region" description="Helical" evidence="10">
    <location>
        <begin position="379"/>
        <end position="400"/>
    </location>
</feature>
<dbReference type="Pfam" id="PF25609">
    <property type="entry name" value="Unc5_NetrinR_N"/>
    <property type="match status" value="1"/>
</dbReference>
<keyword evidence="10" id="KW-0812">Transmembrane</keyword>
<comment type="subcellular location">
    <subcellularLocation>
        <location evidence="10">Cell membrane</location>
        <topology evidence="10">Single-pass type I membrane protein</topology>
    </subcellularLocation>
    <subcellularLocation>
        <location evidence="1">Membrane</location>
        <topology evidence="1">Single-pass type I membrane protein</topology>
    </subcellularLocation>
</comment>
<dbReference type="InterPro" id="IPR037936">
    <property type="entry name" value="UNC5A-D"/>
</dbReference>
<name>A0A4S2LR38_OPIFE</name>
<dbReference type="PROSITE" id="PS51145">
    <property type="entry name" value="ZU5"/>
    <property type="match status" value="1"/>
</dbReference>
<protein>
    <recommendedName>
        <fullName evidence="10">Netrin receptor UNC5</fullName>
    </recommendedName>
</protein>
<keyword evidence="9 10" id="KW-0393">Immunoglobulin domain</keyword>
<keyword evidence="7 10" id="KW-0675">Receptor</keyword>
<organism evidence="14 15">
    <name type="scientific">Opisthorchis felineus</name>
    <dbReference type="NCBI Taxonomy" id="147828"/>
    <lineage>
        <taxon>Eukaryota</taxon>
        <taxon>Metazoa</taxon>
        <taxon>Spiralia</taxon>
        <taxon>Lophotrochozoa</taxon>
        <taxon>Platyhelminthes</taxon>
        <taxon>Trematoda</taxon>
        <taxon>Digenea</taxon>
        <taxon>Opisthorchiida</taxon>
        <taxon>Opisthorchiata</taxon>
        <taxon>Opisthorchiidae</taxon>
        <taxon>Opisthorchis</taxon>
    </lineage>
</organism>
<evidence type="ECO:0000313" key="14">
    <source>
        <dbReference type="EMBL" id="TGZ66223.1"/>
    </source>
</evidence>
<feature type="compositionally biased region" description="Low complexity" evidence="11">
    <location>
        <begin position="648"/>
        <end position="658"/>
    </location>
</feature>
<feature type="domain" description="Ig-like" evidence="12">
    <location>
        <begin position="245"/>
        <end position="336"/>
    </location>
</feature>
<dbReference type="InterPro" id="IPR003598">
    <property type="entry name" value="Ig_sub2"/>
</dbReference>
<evidence type="ECO:0000259" key="12">
    <source>
        <dbReference type="PROSITE" id="PS50835"/>
    </source>
</evidence>
<dbReference type="PROSITE" id="PS50835">
    <property type="entry name" value="IG_LIKE"/>
    <property type="match status" value="1"/>
</dbReference>
<dbReference type="InterPro" id="IPR007110">
    <property type="entry name" value="Ig-like_dom"/>
</dbReference>
<dbReference type="PANTHER" id="PTHR12582">
    <property type="entry name" value="NETRIN RECEPTOR UNC5"/>
    <property type="match status" value="1"/>
</dbReference>
<dbReference type="SMART" id="SM00408">
    <property type="entry name" value="IGc2"/>
    <property type="match status" value="1"/>
</dbReference>
<dbReference type="AlphaFoldDB" id="A0A4S2LR38"/>
<comment type="function">
    <text evidence="10">Receptor for netrin required for axon guidance. Mediates axon repulsion of neuronal growth cones in the developing nervous system upon ligand binding.</text>
</comment>
<dbReference type="GO" id="GO:0005886">
    <property type="term" value="C:plasma membrane"/>
    <property type="evidence" value="ECO:0007669"/>
    <property type="project" value="UniProtKB-SubCell"/>
</dbReference>
<dbReference type="PANTHER" id="PTHR12582:SF47">
    <property type="entry name" value="NETRIN RECEPTOR UNC-5"/>
    <property type="match status" value="1"/>
</dbReference>
<dbReference type="Gene3D" id="2.60.40.10">
    <property type="entry name" value="Immunoglobulins"/>
    <property type="match status" value="2"/>
</dbReference>
<evidence type="ECO:0000256" key="10">
    <source>
        <dbReference type="RuleBase" id="RU367033"/>
    </source>
</evidence>
<keyword evidence="8" id="KW-0325">Glycoprotein</keyword>
<feature type="region of interest" description="Disordered" evidence="11">
    <location>
        <begin position="634"/>
        <end position="658"/>
    </location>
</feature>
<dbReference type="InterPro" id="IPR000906">
    <property type="entry name" value="ZU5_dom"/>
</dbReference>
<dbReference type="SMART" id="SM00218">
    <property type="entry name" value="ZU5"/>
    <property type="match status" value="1"/>
</dbReference>
<evidence type="ECO:0000256" key="2">
    <source>
        <dbReference type="ARBA" id="ARBA00009844"/>
    </source>
</evidence>
<dbReference type="InterPro" id="IPR057755">
    <property type="entry name" value="UNC5A-D-like_N"/>
</dbReference>
<dbReference type="SMART" id="SM00409">
    <property type="entry name" value="IG"/>
    <property type="match status" value="1"/>
</dbReference>
<dbReference type="STRING" id="147828.A0A4S2LR38"/>
<dbReference type="Proteomes" id="UP000308267">
    <property type="component" value="Unassembled WGS sequence"/>
</dbReference>
<dbReference type="InterPro" id="IPR013783">
    <property type="entry name" value="Ig-like_fold"/>
</dbReference>
<dbReference type="Pfam" id="PF13927">
    <property type="entry name" value="Ig_3"/>
    <property type="match status" value="1"/>
</dbReference>
<comment type="caution">
    <text evidence="14">The sequence shown here is derived from an EMBL/GenBank/DDBJ whole genome shotgun (WGS) entry which is preliminary data.</text>
</comment>
<evidence type="ECO:0000256" key="8">
    <source>
        <dbReference type="ARBA" id="ARBA00023180"/>
    </source>
</evidence>
<dbReference type="Gene3D" id="2.60.220.30">
    <property type="match status" value="1"/>
</dbReference>
<evidence type="ECO:0000256" key="11">
    <source>
        <dbReference type="SAM" id="MobiDB-lite"/>
    </source>
</evidence>
<accession>A0A4S2LR38</accession>
<evidence type="ECO:0000313" key="15">
    <source>
        <dbReference type="Proteomes" id="UP000308267"/>
    </source>
</evidence>
<dbReference type="EMBL" id="SJOL01006462">
    <property type="protein sequence ID" value="TGZ66223.1"/>
    <property type="molecule type" value="Genomic_DNA"/>
</dbReference>
<evidence type="ECO:0000256" key="6">
    <source>
        <dbReference type="ARBA" id="ARBA00023157"/>
    </source>
</evidence>
<feature type="signal peptide" evidence="10">
    <location>
        <begin position="1"/>
        <end position="24"/>
    </location>
</feature>
<keyword evidence="10" id="KW-1133">Transmembrane helix</keyword>
<evidence type="ECO:0000256" key="1">
    <source>
        <dbReference type="ARBA" id="ARBA00004479"/>
    </source>
</evidence>
<keyword evidence="6" id="KW-1015">Disulfide bond</keyword>
<evidence type="ECO:0000256" key="3">
    <source>
        <dbReference type="ARBA" id="ARBA00022473"/>
    </source>
</evidence>
<evidence type="ECO:0000256" key="4">
    <source>
        <dbReference type="ARBA" id="ARBA00022729"/>
    </source>
</evidence>
<keyword evidence="3 10" id="KW-0217">Developmental protein</keyword>
<evidence type="ECO:0000256" key="7">
    <source>
        <dbReference type="ARBA" id="ARBA00023170"/>
    </source>
</evidence>
<evidence type="ECO:0000256" key="5">
    <source>
        <dbReference type="ARBA" id="ARBA00023136"/>
    </source>
</evidence>
<evidence type="ECO:0000256" key="9">
    <source>
        <dbReference type="ARBA" id="ARBA00023319"/>
    </source>
</evidence>
<evidence type="ECO:0000259" key="13">
    <source>
        <dbReference type="PROSITE" id="PS51145"/>
    </source>
</evidence>
<comment type="similarity">
    <text evidence="2 10">Belongs to the unc-5 family.</text>
</comment>
<proteinExistence type="inferred from homology"/>
<dbReference type="InterPro" id="IPR036179">
    <property type="entry name" value="Ig-like_dom_sf"/>
</dbReference>
<keyword evidence="4 10" id="KW-0732">Signal</keyword>
<dbReference type="SUPFAM" id="SSF48726">
    <property type="entry name" value="Immunoglobulin"/>
    <property type="match status" value="1"/>
</dbReference>
<gene>
    <name evidence="14" type="ORF">CRM22_005448</name>
</gene>
<feature type="domain" description="ZU5" evidence="13">
    <location>
        <begin position="713"/>
        <end position="829"/>
    </location>
</feature>
<feature type="chain" id="PRO_5025097917" description="Netrin receptor UNC5" evidence="10">
    <location>
        <begin position="25"/>
        <end position="1087"/>
    </location>
</feature>
<dbReference type="OrthoDB" id="5973910at2759"/>
<keyword evidence="5 10" id="KW-0472">Membrane</keyword>
<dbReference type="InterPro" id="IPR003599">
    <property type="entry name" value="Ig_sub"/>
</dbReference>
<keyword evidence="15" id="KW-1185">Reference proteome</keyword>
<dbReference type="Pfam" id="PF00791">
    <property type="entry name" value="ZU5"/>
    <property type="match status" value="1"/>
</dbReference>